<dbReference type="EMBL" id="CADCXU010011298">
    <property type="protein sequence ID" value="CAB0001694.1"/>
    <property type="molecule type" value="Genomic_DNA"/>
</dbReference>
<sequence>MAQLNRRLLFKSFIHIPTPYYGEQSRRKLRHRCAGITERVLKTGRRQSQVILEIPNAA</sequence>
<proteinExistence type="predicted"/>
<protein>
    <submittedName>
        <fullName evidence="1">Uncharacterized protein</fullName>
    </submittedName>
</protein>
<dbReference type="Proteomes" id="UP000479000">
    <property type="component" value="Unassembled WGS sequence"/>
</dbReference>
<gene>
    <name evidence="1" type="ORF">NTEN_LOCUS7481</name>
</gene>
<reference evidence="1 2" key="1">
    <citation type="submission" date="2020-02" db="EMBL/GenBank/DDBJ databases">
        <authorList>
            <person name="Ferguson B K."/>
        </authorList>
    </citation>
    <scope>NUCLEOTIDE SEQUENCE [LARGE SCALE GENOMIC DNA]</scope>
</reference>
<name>A0A6H5GDY4_9HEMI</name>
<organism evidence="1 2">
    <name type="scientific">Nesidiocoris tenuis</name>
    <dbReference type="NCBI Taxonomy" id="355587"/>
    <lineage>
        <taxon>Eukaryota</taxon>
        <taxon>Metazoa</taxon>
        <taxon>Ecdysozoa</taxon>
        <taxon>Arthropoda</taxon>
        <taxon>Hexapoda</taxon>
        <taxon>Insecta</taxon>
        <taxon>Pterygota</taxon>
        <taxon>Neoptera</taxon>
        <taxon>Paraneoptera</taxon>
        <taxon>Hemiptera</taxon>
        <taxon>Heteroptera</taxon>
        <taxon>Panheteroptera</taxon>
        <taxon>Cimicomorpha</taxon>
        <taxon>Miridae</taxon>
        <taxon>Dicyphina</taxon>
        <taxon>Nesidiocoris</taxon>
    </lineage>
</organism>
<feature type="non-terminal residue" evidence="1">
    <location>
        <position position="58"/>
    </location>
</feature>
<evidence type="ECO:0000313" key="1">
    <source>
        <dbReference type="EMBL" id="CAB0001694.1"/>
    </source>
</evidence>
<accession>A0A6H5GDY4</accession>
<evidence type="ECO:0000313" key="2">
    <source>
        <dbReference type="Proteomes" id="UP000479000"/>
    </source>
</evidence>
<dbReference type="AlphaFoldDB" id="A0A6H5GDY4"/>
<keyword evidence="2" id="KW-1185">Reference proteome</keyword>